<dbReference type="EMBL" id="KZ502907">
    <property type="protein sequence ID" value="PKU70917.1"/>
    <property type="molecule type" value="Genomic_DNA"/>
</dbReference>
<reference evidence="2 3" key="2">
    <citation type="journal article" date="2017" name="Nature">
        <title>The Apostasia genome and the evolution of orchids.</title>
        <authorList>
            <person name="Zhang G.Q."/>
            <person name="Liu K.W."/>
            <person name="Li Z."/>
            <person name="Lohaus R."/>
            <person name="Hsiao Y.Y."/>
            <person name="Niu S.C."/>
            <person name="Wang J.Y."/>
            <person name="Lin Y.C."/>
            <person name="Xu Q."/>
            <person name="Chen L.J."/>
            <person name="Yoshida K."/>
            <person name="Fujiwara S."/>
            <person name="Wang Z.W."/>
            <person name="Zhang Y.Q."/>
            <person name="Mitsuda N."/>
            <person name="Wang M."/>
            <person name="Liu G.H."/>
            <person name="Pecoraro L."/>
            <person name="Huang H.X."/>
            <person name="Xiao X.J."/>
            <person name="Lin M."/>
            <person name="Wu X.Y."/>
            <person name="Wu W.L."/>
            <person name="Chen Y.Y."/>
            <person name="Chang S.B."/>
            <person name="Sakamoto S."/>
            <person name="Ohme-Takagi M."/>
            <person name="Yagi M."/>
            <person name="Zeng S.J."/>
            <person name="Shen C.Y."/>
            <person name="Yeh C.M."/>
            <person name="Luo Y.B."/>
            <person name="Tsai W.C."/>
            <person name="Van de Peer Y."/>
            <person name="Liu Z.J."/>
        </authorList>
    </citation>
    <scope>NUCLEOTIDE SEQUENCE [LARGE SCALE GENOMIC DNA]</scope>
    <source>
        <tissue evidence="2">The whole plant</tissue>
    </source>
</reference>
<sequence length="93" mass="10050">MRCSRGRAKRSRAATLVGLQMGFRVDPATRRVNPNPIRFLNGSNPGTRTRFRVWSGSGFRVVSNIDTPTTTHPIAGLPPPSSPHLAAGPPHNP</sequence>
<dbReference type="Proteomes" id="UP000233837">
    <property type="component" value="Unassembled WGS sequence"/>
</dbReference>
<dbReference type="AlphaFoldDB" id="A0A2I0W5I2"/>
<protein>
    <submittedName>
        <fullName evidence="2">Uncharacterized protein</fullName>
    </submittedName>
</protein>
<evidence type="ECO:0000256" key="1">
    <source>
        <dbReference type="SAM" id="MobiDB-lite"/>
    </source>
</evidence>
<feature type="region of interest" description="Disordered" evidence="1">
    <location>
        <begin position="66"/>
        <end position="93"/>
    </location>
</feature>
<evidence type="ECO:0000313" key="3">
    <source>
        <dbReference type="Proteomes" id="UP000233837"/>
    </source>
</evidence>
<accession>A0A2I0W5I2</accession>
<organism evidence="2 3">
    <name type="scientific">Dendrobium catenatum</name>
    <dbReference type="NCBI Taxonomy" id="906689"/>
    <lineage>
        <taxon>Eukaryota</taxon>
        <taxon>Viridiplantae</taxon>
        <taxon>Streptophyta</taxon>
        <taxon>Embryophyta</taxon>
        <taxon>Tracheophyta</taxon>
        <taxon>Spermatophyta</taxon>
        <taxon>Magnoliopsida</taxon>
        <taxon>Liliopsida</taxon>
        <taxon>Asparagales</taxon>
        <taxon>Orchidaceae</taxon>
        <taxon>Epidendroideae</taxon>
        <taxon>Malaxideae</taxon>
        <taxon>Dendrobiinae</taxon>
        <taxon>Dendrobium</taxon>
    </lineage>
</organism>
<keyword evidence="3" id="KW-1185">Reference proteome</keyword>
<reference evidence="2 3" key="1">
    <citation type="journal article" date="2016" name="Sci. Rep.">
        <title>The Dendrobium catenatum Lindl. genome sequence provides insights into polysaccharide synthase, floral development and adaptive evolution.</title>
        <authorList>
            <person name="Zhang G.Q."/>
            <person name="Xu Q."/>
            <person name="Bian C."/>
            <person name="Tsai W.C."/>
            <person name="Yeh C.M."/>
            <person name="Liu K.W."/>
            <person name="Yoshida K."/>
            <person name="Zhang L.S."/>
            <person name="Chang S.B."/>
            <person name="Chen F."/>
            <person name="Shi Y."/>
            <person name="Su Y.Y."/>
            <person name="Zhang Y.Q."/>
            <person name="Chen L.J."/>
            <person name="Yin Y."/>
            <person name="Lin M."/>
            <person name="Huang H."/>
            <person name="Deng H."/>
            <person name="Wang Z.W."/>
            <person name="Zhu S.L."/>
            <person name="Zhao X."/>
            <person name="Deng C."/>
            <person name="Niu S.C."/>
            <person name="Huang J."/>
            <person name="Wang M."/>
            <person name="Liu G.H."/>
            <person name="Yang H.J."/>
            <person name="Xiao X.J."/>
            <person name="Hsiao Y.Y."/>
            <person name="Wu W.L."/>
            <person name="Chen Y.Y."/>
            <person name="Mitsuda N."/>
            <person name="Ohme-Takagi M."/>
            <person name="Luo Y.B."/>
            <person name="Van de Peer Y."/>
            <person name="Liu Z.J."/>
        </authorList>
    </citation>
    <scope>NUCLEOTIDE SEQUENCE [LARGE SCALE GENOMIC DNA]</scope>
    <source>
        <tissue evidence="2">The whole plant</tissue>
    </source>
</reference>
<name>A0A2I0W5I2_9ASPA</name>
<evidence type="ECO:0000313" key="2">
    <source>
        <dbReference type="EMBL" id="PKU70917.1"/>
    </source>
</evidence>
<gene>
    <name evidence="2" type="ORF">MA16_Dca021036</name>
</gene>
<proteinExistence type="predicted"/>